<dbReference type="Pfam" id="PF13516">
    <property type="entry name" value="LRR_6"/>
    <property type="match status" value="3"/>
</dbReference>
<dbReference type="Gene3D" id="3.40.50.300">
    <property type="entry name" value="P-loop containing nucleotide triphosphate hydrolases"/>
    <property type="match status" value="1"/>
</dbReference>
<name>A0ABQ0F342_APOSI</name>
<dbReference type="Proteomes" id="UP001623349">
    <property type="component" value="Unassembled WGS sequence"/>
</dbReference>
<dbReference type="Pfam" id="PF17776">
    <property type="entry name" value="NLRC4_HD2"/>
    <property type="match status" value="1"/>
</dbReference>
<dbReference type="InterPro" id="IPR041210">
    <property type="entry name" value="NLRC5_atypical_Card"/>
</dbReference>
<keyword evidence="2" id="KW-0677">Repeat</keyword>
<organism evidence="7 8">
    <name type="scientific">Apodemus speciosus</name>
    <name type="common">Large Japanese field mouse</name>
    <dbReference type="NCBI Taxonomy" id="105296"/>
    <lineage>
        <taxon>Eukaryota</taxon>
        <taxon>Metazoa</taxon>
        <taxon>Chordata</taxon>
        <taxon>Craniata</taxon>
        <taxon>Vertebrata</taxon>
        <taxon>Euteleostomi</taxon>
        <taxon>Mammalia</taxon>
        <taxon>Eutheria</taxon>
        <taxon>Euarchontoglires</taxon>
        <taxon>Glires</taxon>
        <taxon>Rodentia</taxon>
        <taxon>Myomorpha</taxon>
        <taxon>Muroidea</taxon>
        <taxon>Muridae</taxon>
        <taxon>Murinae</taxon>
        <taxon>Apodemus</taxon>
    </lineage>
</organism>
<keyword evidence="8" id="KW-1185">Reference proteome</keyword>
<keyword evidence="4" id="KW-0067">ATP-binding</keyword>
<evidence type="ECO:0000313" key="8">
    <source>
        <dbReference type="Proteomes" id="UP001623349"/>
    </source>
</evidence>
<evidence type="ECO:0000256" key="3">
    <source>
        <dbReference type="ARBA" id="ARBA00022741"/>
    </source>
</evidence>
<dbReference type="EMBL" id="BAAFST010000008">
    <property type="protein sequence ID" value="GAB1293486.1"/>
    <property type="molecule type" value="Genomic_DNA"/>
</dbReference>
<dbReference type="InterPro" id="IPR032675">
    <property type="entry name" value="LRR_dom_sf"/>
</dbReference>
<evidence type="ECO:0000259" key="6">
    <source>
        <dbReference type="PROSITE" id="PS50837"/>
    </source>
</evidence>
<feature type="domain" description="NACHT" evidence="6">
    <location>
        <begin position="297"/>
        <end position="426"/>
    </location>
</feature>
<dbReference type="PANTHER" id="PTHR47189:SF1">
    <property type="entry name" value="MHC CLASS II TRANSACTIVATOR"/>
    <property type="match status" value="1"/>
</dbReference>
<dbReference type="InterPro" id="IPR041267">
    <property type="entry name" value="NLRP_HD2"/>
</dbReference>
<feature type="region of interest" description="Disordered" evidence="5">
    <location>
        <begin position="1"/>
        <end position="27"/>
    </location>
</feature>
<dbReference type="InterPro" id="IPR027417">
    <property type="entry name" value="P-loop_NTPase"/>
</dbReference>
<dbReference type="PROSITE" id="PS50837">
    <property type="entry name" value="NACHT"/>
    <property type="match status" value="1"/>
</dbReference>
<dbReference type="SUPFAM" id="SSF52047">
    <property type="entry name" value="RNI-like"/>
    <property type="match status" value="4"/>
</dbReference>
<sequence length="2073" mass="228046">MIQEARDPRFRSEPRHQTAQNCFGTPAPENPVTSSGLCRGQLLMDAESFRLGNENLWAWLVSLLSKHPEWLSAKVRFFLPTVDLDLSHEAPNPVVTHHQLNRLFAQGPATWKTFIYTLCMELDVPLELEVPLLSIWGQREEFSKQLGAGEESCPGPQLHHGVKRPFQSYGSSPRRKNSKKQQLVKHLPQLTANDITCIALEERGVAQGPIPTSLELAKKYLKLLKTSAQQRHGGACPGAWHTLGSPQTYIPPVLQWSRATAPLDAQEGATVGDPEAADDVDVSIQDLFSFKAHKGPRVTVLLGKAGMGKTTLAYRLLWRWAQGQLDHFQALFLFEFRQLNMITRLPTLPQLLFDLYLSPESEPDAVFQYLKENAHQVLLIFDGLDEALHTDSMGTDSAGSALTLFSDLCHGNLLPGCWVMTTSRPGKLPSCVPTEAAMVYMWGFDGLRVEKYVTHFFSDLLSRELALKEMRTNERLRGMCAIPALCRVTCFCLRHLLPGSSPGQSTALLPTITQLYLQMVKTFSPSKTLLDASLLGLGKVALEGLSTGKVIFSVGDISPQLMAFGAVHSLLTSFCIHTQPGHEEIGYAFVHLSLQEFFAALYLMTSVTVDKDTLIEYVTLNSHWVLRTKGRLGLSDHLPTFLAGLASHTCHAFLCHLAQQDEAWVGSRQAAVIQVLRKLASRKLTGPKMIELYHCVAETQDLELARFTAQSLPFHVAFHNFPLTRADLAALANILAHRDGPIHLDFDGCPLEPHCPEALVGCGQVENLSFKSRKCGDAFAEALCKSLPTMGSLKMLGLTGSKITAQGIGHLIQALPLCSQLEEVSLHDNQLKDPEVLSLVELLPSLPKLQKLDMSRASTPDTMLPLCSLSRNNFSMSILLPLVKVAITCPTVRRLQVRGIGPHLLSIPDHEDSYTAVRSIRGTGQRQPEGRTESKTATQVPQQRIMERLQKCQLRVRDAEALVELFQKGPLLEEVEGPSMVYPSWQNSVSPPPTPISPSLCSGESPSPQGPRNLPQAPQSLSKARPTPPPAAVTQFPGTIWKTKAVNLWHRLRFMLPGNWILSDNGLSQTGVAYVLQAMSMCGTLEELHISCMGAGLLHAPLKGLEGKQIPSRGRLGASFDVIIEVYSMSLVHNTVVLTFSQEPREQGGELQEGRAALTSFMSPVTSKLSQRSRRIRLTHCGFLAKHTEKLCEALSASCQTYHLDHLDLSDNSLGDKGVILLTQLLPGLGPLKSLNLSRNGLSMDAVFSLVLGMSSAQWVFHLDVSLKTDCIFLRGSGTRRDALAGGPEFRAGAQFLELSQRSTSRSFCLQEGQLEPLSLAYLCATLEKCPGPLEVQLSCKSLSDESLKTLLQCLPQLPQLSLLEKTQAEPHSPVFEKPLSAGRRLQPVPTGSEGQSQVGPYAMLFCTLTPVRNKRVCAVEFQGCSLSQEHVETLCRALSKCKALSQLDLTANLLDDSGLRYLLECLPSLPISGWLDLSHNNISQEGILYLLETLSSYPHIQEISVSLGSEQIFRMRFSKEEGAGTTLRLCECSFSPDQVSRVASSLSQAQQLTELWLTRCRLDLPQLTSLLNLVNRPAGLLGLRLEEPWVGSVSLPALMEVCAQASGCLTELSISETQRKLWLRLEFPHQEDNSEAMALRLAHCDLGTDHSHLMRQLVETCARLQQLSLSQVSFSDDDGTRSGLLQVLLSSCELKSFRLTFSQVSAESLAHLASGLGSCHHLEELDFSNNSLCEEHAELLIGALQGTCRLKRLHLSHLPLEASSLASLIQGLSCMSLLQDLWKLIVVADSLEELAQVASLPPDSMPLWQEKLKGLSHNQIGDVGTQHLADILPRLPELRKLDLSGNRIGPAGGVRLVKTLTDFEHLEEIILGNNALGDPTALGLAQRLPPQLRVLCLPSSHLGPEGTLCLAQALEQCPHIEEVSLAENNLSGGVPRFSKRFPLLRQIDLVSCKIEDQAAKHLATTLMLCPALEKILLSWNLLGDEVAAELAQVLPQMEQLKRVEYDFIPLVLERNRITACGAQLLARGLVQGSCVPVIRLWNNPIPAEVAQSLQSQEPRLDFSFFDQQPQTL</sequence>
<protein>
    <submittedName>
        <fullName evidence="7">Protein NLRC5</fullName>
    </submittedName>
</protein>
<dbReference type="Gene3D" id="1.10.533.20">
    <property type="match status" value="1"/>
</dbReference>
<feature type="compositionally biased region" description="Basic residues" evidence="5">
    <location>
        <begin position="173"/>
        <end position="183"/>
    </location>
</feature>
<dbReference type="SMART" id="SM00368">
    <property type="entry name" value="LRR_RI"/>
    <property type="match status" value="14"/>
</dbReference>
<evidence type="ECO:0000313" key="7">
    <source>
        <dbReference type="EMBL" id="GAB1293486.1"/>
    </source>
</evidence>
<evidence type="ECO:0000256" key="5">
    <source>
        <dbReference type="SAM" id="MobiDB-lite"/>
    </source>
</evidence>
<dbReference type="PANTHER" id="PTHR47189">
    <property type="entry name" value="MHC CLASS II TRANSACTIVATOR"/>
    <property type="match status" value="1"/>
</dbReference>
<dbReference type="InterPro" id="IPR007111">
    <property type="entry name" value="NACHT_NTPase"/>
</dbReference>
<evidence type="ECO:0000256" key="4">
    <source>
        <dbReference type="ARBA" id="ARBA00022840"/>
    </source>
</evidence>
<dbReference type="Gene3D" id="3.80.10.10">
    <property type="entry name" value="Ribonuclease Inhibitor"/>
    <property type="match status" value="5"/>
</dbReference>
<feature type="region of interest" description="Disordered" evidence="5">
    <location>
        <begin position="986"/>
        <end position="1036"/>
    </location>
</feature>
<dbReference type="InterPro" id="IPR001611">
    <property type="entry name" value="Leu-rich_rpt"/>
</dbReference>
<dbReference type="Pfam" id="PF18461">
    <property type="entry name" value="Atypical_Card"/>
    <property type="match status" value="1"/>
</dbReference>
<comment type="caution">
    <text evidence="7">The sequence shown here is derived from an EMBL/GenBank/DDBJ whole genome shotgun (WGS) entry which is preliminary data.</text>
</comment>
<proteinExistence type="predicted"/>
<evidence type="ECO:0000256" key="1">
    <source>
        <dbReference type="ARBA" id="ARBA00022614"/>
    </source>
</evidence>
<keyword evidence="3" id="KW-0547">Nucleotide-binding</keyword>
<dbReference type="SUPFAM" id="SSF52540">
    <property type="entry name" value="P-loop containing nucleoside triphosphate hydrolases"/>
    <property type="match status" value="1"/>
</dbReference>
<keyword evidence="1" id="KW-0433">Leucine-rich repeat</keyword>
<accession>A0ABQ0F342</accession>
<dbReference type="Pfam" id="PF05729">
    <property type="entry name" value="NACHT"/>
    <property type="match status" value="1"/>
</dbReference>
<feature type="region of interest" description="Disordered" evidence="5">
    <location>
        <begin position="147"/>
        <end position="183"/>
    </location>
</feature>
<feature type="compositionally biased region" description="Basic and acidic residues" evidence="5">
    <location>
        <begin position="1"/>
        <end position="16"/>
    </location>
</feature>
<gene>
    <name evidence="7" type="ORF">APTSU1_000871800</name>
</gene>
<feature type="region of interest" description="Disordered" evidence="5">
    <location>
        <begin position="920"/>
        <end position="941"/>
    </location>
</feature>
<evidence type="ECO:0000256" key="2">
    <source>
        <dbReference type="ARBA" id="ARBA00022737"/>
    </source>
</evidence>
<reference evidence="7 8" key="1">
    <citation type="submission" date="2024-08" db="EMBL/GenBank/DDBJ databases">
        <title>The draft genome of Apodemus speciosus.</title>
        <authorList>
            <person name="Nabeshima K."/>
            <person name="Suzuki S."/>
            <person name="Onuma M."/>
        </authorList>
    </citation>
    <scope>NUCLEOTIDE SEQUENCE [LARGE SCALE GENOMIC DNA]</scope>
    <source>
        <strain evidence="7">IB14-021</strain>
    </source>
</reference>